<dbReference type="Proteomes" id="UP000625735">
    <property type="component" value="Unassembled WGS sequence"/>
</dbReference>
<reference evidence="1" key="1">
    <citation type="journal article" date="2014" name="Int. J. Syst. Evol. Microbiol.">
        <title>Complete genome sequence of Corynebacterium casei LMG S-19264T (=DSM 44701T), isolated from a smear-ripened cheese.</title>
        <authorList>
            <consortium name="US DOE Joint Genome Institute (JGI-PGF)"/>
            <person name="Walter F."/>
            <person name="Albersmeier A."/>
            <person name="Kalinowski J."/>
            <person name="Ruckert C."/>
        </authorList>
    </citation>
    <scope>NUCLEOTIDE SEQUENCE</scope>
    <source>
        <strain evidence="1">CGMCC 1.12506</strain>
    </source>
</reference>
<dbReference type="GO" id="GO:0005886">
    <property type="term" value="C:plasma membrane"/>
    <property type="evidence" value="ECO:0007669"/>
    <property type="project" value="TreeGrafter"/>
</dbReference>
<sequence>MNFMIYFRRVKHNLKILKKVVKVLGLSLVFLLLVMLILPYVFSDTITEKVKQYANSKLNSELYFSETSLSFFKHFPSLTVSLEDVVLKGSAPFEKDTLIQSKEIGFGVDILSVFFNEKINIDKIYIENGQIAITINSKGQPNYNVYISDEALPDVESEPASLKLSRIEIKNTDLIYNDLATKMYIKANGFNYVGKGDLNKSVFDLASNAKINAFDFTYDGEQYLKQKSVNAKLITKINTESLSFFFQENNLKINKLPVDFKGAIHFLKNGYSLDFKVVSENSNLNDFFTALPPQFITWLDKTKIKGRTDLLFSLKGDYIASENKNPDLHFNMKVREGFISSKESPYPVENVFLNFDTKLPSLNFEALQLKIDSIYFDVGKDFFNGNVITKGLKNPVIDAKIRSNLDLEKLNIALGIDGLHLKGLLKADVTSRGIYNAEDSKFPITKGELLIKDGFIKTKYYPNPIQNINIQSTIENISQDFKDASLIISKGTFEFENQPFDVVASFVNFEDINYNVKAKGTIDVQKIYKVFSQEGLNLEGFIKADVSFSGKQSDASNGNYEKLNNKGTLYLKDIQTSTAYLPKPFLIKEGLFQFNQDQMSFDEFKANYGTSDFLMNGYLENVINFVLSDKAILKGNFDLKSNFINLNEFVPVNNSVADENDSITSGVIIIPSNFDLKFNASVQKIKYDELIIDNLKGSIAIHQSKIGVQNTGFELIGTKVNLNGLYYNENEERAHFDFKMNAVDFDIKRAYNEISLFKEIASAAEYAEGIVSLDYKLSGKLDNTMSPILPSLIGGGTLSVKNVKMKGFKLFNVVSQKTETGALNDPDISKVDIKTTIKNNLIKIERFKFKVAGFRPRIEGETSLDGDLNLKMRIGLPPLGIIGIPIKVTGTQENPLIKLGSKTEDLEEIEYDEEIKPTEELKTDE</sequence>
<name>A0A917DB34_9FLAO</name>
<gene>
    <name evidence="1" type="ORF">GCM10011343_08020</name>
</gene>
<dbReference type="GO" id="GO:0090313">
    <property type="term" value="P:regulation of protein targeting to membrane"/>
    <property type="evidence" value="ECO:0007669"/>
    <property type="project" value="TreeGrafter"/>
</dbReference>
<keyword evidence="2" id="KW-1185">Reference proteome</keyword>
<dbReference type="PANTHER" id="PTHR30441:SF8">
    <property type="entry name" value="DUF748 DOMAIN-CONTAINING PROTEIN"/>
    <property type="match status" value="1"/>
</dbReference>
<proteinExistence type="predicted"/>
<evidence type="ECO:0008006" key="3">
    <source>
        <dbReference type="Google" id="ProtNLM"/>
    </source>
</evidence>
<evidence type="ECO:0000313" key="2">
    <source>
        <dbReference type="Proteomes" id="UP000625735"/>
    </source>
</evidence>
<dbReference type="EMBL" id="BMFG01000002">
    <property type="protein sequence ID" value="GGD19901.1"/>
    <property type="molecule type" value="Genomic_DNA"/>
</dbReference>
<dbReference type="PANTHER" id="PTHR30441">
    <property type="entry name" value="DUF748 DOMAIN-CONTAINING PROTEIN"/>
    <property type="match status" value="1"/>
</dbReference>
<evidence type="ECO:0000313" key="1">
    <source>
        <dbReference type="EMBL" id="GGD19901.1"/>
    </source>
</evidence>
<protein>
    <recommendedName>
        <fullName evidence="3">AsmA protein</fullName>
    </recommendedName>
</protein>
<reference evidence="1" key="2">
    <citation type="submission" date="2020-09" db="EMBL/GenBank/DDBJ databases">
        <authorList>
            <person name="Sun Q."/>
            <person name="Zhou Y."/>
        </authorList>
    </citation>
    <scope>NUCLEOTIDE SEQUENCE</scope>
    <source>
        <strain evidence="1">CGMCC 1.12506</strain>
    </source>
</reference>
<accession>A0A917DB34</accession>
<organism evidence="1 2">
    <name type="scientific">Flavobacterium orientale</name>
    <dbReference type="NCBI Taxonomy" id="1756020"/>
    <lineage>
        <taxon>Bacteria</taxon>
        <taxon>Pseudomonadati</taxon>
        <taxon>Bacteroidota</taxon>
        <taxon>Flavobacteriia</taxon>
        <taxon>Flavobacteriales</taxon>
        <taxon>Flavobacteriaceae</taxon>
        <taxon>Flavobacterium</taxon>
    </lineage>
</organism>
<dbReference type="AlphaFoldDB" id="A0A917DB34"/>
<comment type="caution">
    <text evidence="1">The sequence shown here is derived from an EMBL/GenBank/DDBJ whole genome shotgun (WGS) entry which is preliminary data.</text>
</comment>
<dbReference type="InterPro" id="IPR052894">
    <property type="entry name" value="AsmA-related"/>
</dbReference>